<dbReference type="EMBL" id="LR797394">
    <property type="protein sequence ID" value="CAB4212299.1"/>
    <property type="molecule type" value="Genomic_DNA"/>
</dbReference>
<proteinExistence type="predicted"/>
<protein>
    <submittedName>
        <fullName evidence="1">Uncharacterized protein</fullName>
    </submittedName>
</protein>
<gene>
    <name evidence="1" type="ORF">UFOVP1085_42</name>
    <name evidence="2" type="ORF">UFOVP1439_5</name>
</gene>
<evidence type="ECO:0000313" key="1">
    <source>
        <dbReference type="EMBL" id="CAB4183179.1"/>
    </source>
</evidence>
<sequence length="122" mass="14387">MTPEQRDKHIKTIEKIENLKRPEKWREIRKLLFSLHPELKPVDAEFSDACKEIRQKTQSKTASSKDGNIRNTMKIPNYVYQAIVKLDPEIMIEMSGRNHGDQLLIGKQLYKAFPEYRIARSF</sequence>
<organism evidence="1">
    <name type="scientific">uncultured Caudovirales phage</name>
    <dbReference type="NCBI Taxonomy" id="2100421"/>
    <lineage>
        <taxon>Viruses</taxon>
        <taxon>Duplodnaviria</taxon>
        <taxon>Heunggongvirae</taxon>
        <taxon>Uroviricota</taxon>
        <taxon>Caudoviricetes</taxon>
        <taxon>Peduoviridae</taxon>
        <taxon>Maltschvirus</taxon>
        <taxon>Maltschvirus maltsch</taxon>
    </lineage>
</organism>
<dbReference type="EMBL" id="LR797026">
    <property type="protein sequence ID" value="CAB4183179.1"/>
    <property type="molecule type" value="Genomic_DNA"/>
</dbReference>
<accession>A0A6J5QFD0</accession>
<evidence type="ECO:0000313" key="2">
    <source>
        <dbReference type="EMBL" id="CAB4212299.1"/>
    </source>
</evidence>
<reference evidence="1" key="1">
    <citation type="submission" date="2020-05" db="EMBL/GenBank/DDBJ databases">
        <authorList>
            <person name="Chiriac C."/>
            <person name="Salcher M."/>
            <person name="Ghai R."/>
            <person name="Kavagutti S V."/>
        </authorList>
    </citation>
    <scope>NUCLEOTIDE SEQUENCE</scope>
</reference>
<name>A0A6J5QFD0_9CAUD</name>